<feature type="transmembrane region" description="Helical" evidence="1">
    <location>
        <begin position="219"/>
        <end position="237"/>
    </location>
</feature>
<evidence type="ECO:0000313" key="3">
    <source>
        <dbReference type="Proteomes" id="UP000274327"/>
    </source>
</evidence>
<comment type="caution">
    <text evidence="2">The sequence shown here is derived from an EMBL/GenBank/DDBJ whole genome shotgun (WGS) entry which is preliminary data.</text>
</comment>
<feature type="transmembrane region" description="Helical" evidence="1">
    <location>
        <begin position="166"/>
        <end position="186"/>
    </location>
</feature>
<feature type="transmembrane region" description="Helical" evidence="1">
    <location>
        <begin position="283"/>
        <end position="303"/>
    </location>
</feature>
<feature type="transmembrane region" description="Helical" evidence="1">
    <location>
        <begin position="402"/>
        <end position="421"/>
    </location>
</feature>
<dbReference type="Proteomes" id="UP000274327">
    <property type="component" value="Unassembled WGS sequence"/>
</dbReference>
<feature type="transmembrane region" description="Helical" evidence="1">
    <location>
        <begin position="428"/>
        <end position="453"/>
    </location>
</feature>
<dbReference type="AlphaFoldDB" id="A0A426SQL2"/>
<dbReference type="EMBL" id="QOCI01000001">
    <property type="protein sequence ID" value="RRR20404.1"/>
    <property type="molecule type" value="Genomic_DNA"/>
</dbReference>
<dbReference type="GO" id="GO:0015558">
    <property type="term" value="F:secondary active p-aminobenzoyl-glutamate transmembrane transporter activity"/>
    <property type="evidence" value="ECO:0007669"/>
    <property type="project" value="InterPro"/>
</dbReference>
<keyword evidence="1" id="KW-1133">Transmembrane helix</keyword>
<feature type="transmembrane region" description="Helical" evidence="1">
    <location>
        <begin position="365"/>
        <end position="390"/>
    </location>
</feature>
<organism evidence="2 3">
    <name type="scientific">Brachybacterium paraconglomeratum</name>
    <dbReference type="NCBI Taxonomy" id="173362"/>
    <lineage>
        <taxon>Bacteria</taxon>
        <taxon>Bacillati</taxon>
        <taxon>Actinomycetota</taxon>
        <taxon>Actinomycetes</taxon>
        <taxon>Micrococcales</taxon>
        <taxon>Dermabacteraceae</taxon>
        <taxon>Brachybacterium</taxon>
    </lineage>
</organism>
<proteinExistence type="predicted"/>
<feature type="transmembrane region" description="Helical" evidence="1">
    <location>
        <begin position="96"/>
        <end position="115"/>
    </location>
</feature>
<feature type="transmembrane region" description="Helical" evidence="1">
    <location>
        <begin position="32"/>
        <end position="51"/>
    </location>
</feature>
<dbReference type="PANTHER" id="PTHR30282:SF0">
    <property type="entry name" value="P-AMINOBENZOYL-GLUTAMATE TRANSPORT PROTEIN"/>
    <property type="match status" value="1"/>
</dbReference>
<dbReference type="GO" id="GO:1902604">
    <property type="term" value="P:p-aminobenzoyl-glutamate transmembrane transport"/>
    <property type="evidence" value="ECO:0007669"/>
    <property type="project" value="InterPro"/>
</dbReference>
<dbReference type="InterPro" id="IPR004697">
    <property type="entry name" value="AbgT"/>
</dbReference>
<sequence>MMPSTTTAAGPRRLDRVLDLVERAGNRLPHPLVLFAGLFLVTALLTTLLAATGAEVQVPGEEQPQPVRSFFSGEGLTWFTTTLGENYIGFPPLVNVLPIVLAVGIAEGSGLLSAAIRRLFGSAPRWLLPYVVALVGVNGNLMSDTSFVVIPPLAALVFAAAGRHPLAGMIGGFAAVGASFSTAMIPSPIDANFSGITASVMESLPASLGAAPVTVVSNYWINLASSLVLVVACGFLIDRVLEPRLERAGVPRTLAPEEDGAAAGSEANADGSISPLERRGLRWAAVSLVAVVVLIAALATVPGSPWQKEGGGLLPDSPFMGSIVFYLVVAFSVTGIVYGAIAGTVRSGADVAALMGQGLRSMTGFLVVAFALAQFLALFSWSGIGTYLAVHGAALLEHADLGGLPVVLGFVVLCALTNLLITSGTSMWGLMAVVFVPMLALSGLEPAFVQAAFRIGDSSTQIITPLSPYLIVLLGMVRRYEPGAGLGTLVARLLPFTLVFLTAWTAVLLVFWGLDLPVGPGNGIRLG</sequence>
<gene>
    <name evidence="2" type="ORF">DS079_03150</name>
</gene>
<feature type="transmembrane region" description="Helical" evidence="1">
    <location>
        <begin position="459"/>
        <end position="477"/>
    </location>
</feature>
<accession>A0A426SQL2</accession>
<reference evidence="2 3" key="1">
    <citation type="submission" date="2018-07" db="EMBL/GenBank/DDBJ databases">
        <title>Brachybacteriurn paraconglorneratum KCTC 9916.</title>
        <authorList>
            <person name="Li Y."/>
        </authorList>
    </citation>
    <scope>NUCLEOTIDE SEQUENCE [LARGE SCALE GENOMIC DNA]</scope>
    <source>
        <strain evidence="2 3">KCTC 9916</strain>
    </source>
</reference>
<evidence type="ECO:0000256" key="1">
    <source>
        <dbReference type="SAM" id="Phobius"/>
    </source>
</evidence>
<feature type="transmembrane region" description="Helical" evidence="1">
    <location>
        <begin position="323"/>
        <end position="345"/>
    </location>
</feature>
<keyword evidence="1" id="KW-0812">Transmembrane</keyword>
<keyword evidence="1" id="KW-0472">Membrane</keyword>
<name>A0A426SQL2_9MICO</name>
<evidence type="ECO:0000313" key="2">
    <source>
        <dbReference type="EMBL" id="RRR20404.1"/>
    </source>
</evidence>
<keyword evidence="3" id="KW-1185">Reference proteome</keyword>
<feature type="transmembrane region" description="Helical" evidence="1">
    <location>
        <begin position="489"/>
        <end position="512"/>
    </location>
</feature>
<protein>
    <submittedName>
        <fullName evidence="2">AbgT family transporter</fullName>
    </submittedName>
</protein>
<dbReference type="Pfam" id="PF03806">
    <property type="entry name" value="ABG_transport"/>
    <property type="match status" value="1"/>
</dbReference>
<dbReference type="PANTHER" id="PTHR30282">
    <property type="entry name" value="P-AMINOBENZOYL GLUTAMATE TRANSPORTER"/>
    <property type="match status" value="1"/>
</dbReference>